<protein>
    <submittedName>
        <fullName evidence="4">Uncharacterized protein</fullName>
    </submittedName>
</protein>
<evidence type="ECO:0000256" key="2">
    <source>
        <dbReference type="SAM" id="Phobius"/>
    </source>
</evidence>
<proteinExistence type="predicted"/>
<name>A0A0S8GMN0_UNCW3</name>
<dbReference type="AlphaFoldDB" id="A0A0S8GMN0"/>
<dbReference type="Proteomes" id="UP000051096">
    <property type="component" value="Unassembled WGS sequence"/>
</dbReference>
<dbReference type="PROSITE" id="PS50293">
    <property type="entry name" value="TPR_REGION"/>
    <property type="match status" value="1"/>
</dbReference>
<organism evidence="4 5">
    <name type="scientific">candidate division WOR_3 bacterium SM23_60</name>
    <dbReference type="NCBI Taxonomy" id="1703780"/>
    <lineage>
        <taxon>Bacteria</taxon>
        <taxon>Bacteria division WOR-3</taxon>
    </lineage>
</organism>
<dbReference type="SUPFAM" id="SSF48452">
    <property type="entry name" value="TPR-like"/>
    <property type="match status" value="1"/>
</dbReference>
<feature type="chain" id="PRO_5006647024" evidence="3">
    <location>
        <begin position="23"/>
        <end position="274"/>
    </location>
</feature>
<accession>A0A0S8GMN0</accession>
<reference evidence="4 5" key="1">
    <citation type="journal article" date="2015" name="Microbiome">
        <title>Genomic resolution of linkages in carbon, nitrogen, and sulfur cycling among widespread estuary sediment bacteria.</title>
        <authorList>
            <person name="Baker B.J."/>
            <person name="Lazar C.S."/>
            <person name="Teske A.P."/>
            <person name="Dick G.J."/>
        </authorList>
    </citation>
    <scope>NUCLEOTIDE SEQUENCE [LARGE SCALE GENOMIC DNA]</scope>
    <source>
        <strain evidence="4">SM23_60</strain>
    </source>
</reference>
<keyword evidence="3" id="KW-0732">Signal</keyword>
<dbReference type="EMBL" id="LJUO01000001">
    <property type="protein sequence ID" value="KPK73905.1"/>
    <property type="molecule type" value="Genomic_DNA"/>
</dbReference>
<comment type="caution">
    <text evidence="4">The sequence shown here is derived from an EMBL/GenBank/DDBJ whole genome shotgun (WGS) entry which is preliminary data.</text>
</comment>
<dbReference type="PROSITE" id="PS50005">
    <property type="entry name" value="TPR"/>
    <property type="match status" value="1"/>
</dbReference>
<keyword evidence="1" id="KW-0802">TPR repeat</keyword>
<dbReference type="PATRIC" id="fig|1703780.3.peg.1582"/>
<evidence type="ECO:0000256" key="1">
    <source>
        <dbReference type="PROSITE-ProRule" id="PRU00339"/>
    </source>
</evidence>
<keyword evidence="2" id="KW-0812">Transmembrane</keyword>
<dbReference type="SMART" id="SM00028">
    <property type="entry name" value="TPR"/>
    <property type="match status" value="2"/>
</dbReference>
<feature type="repeat" description="TPR" evidence="1">
    <location>
        <begin position="67"/>
        <end position="100"/>
    </location>
</feature>
<keyword evidence="2" id="KW-1133">Transmembrane helix</keyword>
<dbReference type="InterPro" id="IPR011990">
    <property type="entry name" value="TPR-like_helical_dom_sf"/>
</dbReference>
<keyword evidence="2" id="KW-0472">Membrane</keyword>
<sequence length="274" mass="31211">MKRHIMLLFVSCLIIQLGFSQSVNQDSLEIMLGKAKNHYYNGEYEMAIRELENALQYLKQLKQTDQVEAYKYLAFSYVAFGDRNKAKEQFKKALLLDPELELDPATVSPKIIKVFEEAKSEMAAAPPVAPVEPVTRVSREEISGFDATIRSCCVGGWGQMHRGERSKGKKMMIAWGVTGGATLVSWIIAGKKKKEYKDLRYASPGEFNDAYEQYKLWLNVGWASTLVFLAVHSYNLFDIIFHKPQTATSLIEPQQGFICEANVDHIRFGYNRQF</sequence>
<dbReference type="InterPro" id="IPR019734">
    <property type="entry name" value="TPR_rpt"/>
</dbReference>
<evidence type="ECO:0000313" key="4">
    <source>
        <dbReference type="EMBL" id="KPK73905.1"/>
    </source>
</evidence>
<dbReference type="Gene3D" id="1.25.40.10">
    <property type="entry name" value="Tetratricopeptide repeat domain"/>
    <property type="match status" value="1"/>
</dbReference>
<gene>
    <name evidence="4" type="ORF">AMJ87_00215</name>
</gene>
<evidence type="ECO:0000313" key="5">
    <source>
        <dbReference type="Proteomes" id="UP000051096"/>
    </source>
</evidence>
<feature type="signal peptide" evidence="3">
    <location>
        <begin position="1"/>
        <end position="22"/>
    </location>
</feature>
<feature type="transmembrane region" description="Helical" evidence="2">
    <location>
        <begin position="172"/>
        <end position="190"/>
    </location>
</feature>
<evidence type="ECO:0000256" key="3">
    <source>
        <dbReference type="SAM" id="SignalP"/>
    </source>
</evidence>